<keyword evidence="4 6" id="KW-1133">Transmembrane helix</keyword>
<dbReference type="InterPro" id="IPR020846">
    <property type="entry name" value="MFS_dom"/>
</dbReference>
<dbReference type="InterPro" id="IPR024671">
    <property type="entry name" value="Atg22-like"/>
</dbReference>
<evidence type="ECO:0000256" key="2">
    <source>
        <dbReference type="ARBA" id="ARBA00022448"/>
    </source>
</evidence>
<evidence type="ECO:0000256" key="4">
    <source>
        <dbReference type="ARBA" id="ARBA00022989"/>
    </source>
</evidence>
<dbReference type="EMBL" id="CP036402">
    <property type="protein sequence ID" value="QBI22070.1"/>
    <property type="molecule type" value="Genomic_DNA"/>
</dbReference>
<dbReference type="Pfam" id="PF11700">
    <property type="entry name" value="ATG22"/>
    <property type="match status" value="1"/>
</dbReference>
<feature type="transmembrane region" description="Helical" evidence="6">
    <location>
        <begin position="400"/>
        <end position="419"/>
    </location>
</feature>
<feature type="domain" description="Major facilitator superfamily (MFS) profile" evidence="7">
    <location>
        <begin position="14"/>
        <end position="423"/>
    </location>
</feature>
<keyword evidence="5 6" id="KW-0472">Membrane</keyword>
<feature type="transmembrane region" description="Helical" evidence="6">
    <location>
        <begin position="311"/>
        <end position="329"/>
    </location>
</feature>
<dbReference type="Proteomes" id="UP000291469">
    <property type="component" value="Chromosome"/>
</dbReference>
<sequence>MPMLERLGLHRRELRAWAFYEWATTGVYAVIVTAVFPVYYETVAADGLSAATANQRFAITTTLAIVSVAVIAPVIGAYTDQVPRKKRFLAAFLAVGVVGTAGLTAVGTGDWLLALGLFLLVNVGLNGTSVFYDALLPHIARPGEVDRVSSGAFALGYLGAGLLLTVCLVVIEVPGRFGLPERTLPARVAFALVAAYWLAFSFPLFRRVPEPAPRIDPRDRPGDGPVVAAVRRLASTLRELRRFREAFLLLVAYLVYGDGIGTIIRLAGTYASGLGIDQATIIGAVIAVQFVGVPCAFLFGVLAGRIGTKRAILLGLVVYMGVAVFAFFMETALHFWALAIAVGTVQGGTQALSRSLFASMIPAHKSGEFFGLYGVMDRFAGMMGPALFAAVIAITGVARTGIVSVIVFFVVGGALLLLVDERRGRDVARAEERAAVRASSTGQA</sequence>
<proteinExistence type="predicted"/>
<feature type="transmembrane region" description="Helical" evidence="6">
    <location>
        <begin position="369"/>
        <end position="394"/>
    </location>
</feature>
<keyword evidence="3 6" id="KW-0812">Transmembrane</keyword>
<evidence type="ECO:0000313" key="8">
    <source>
        <dbReference type="EMBL" id="QBI22070.1"/>
    </source>
</evidence>
<accession>A0A411YLL4</accession>
<organism evidence="8 9">
    <name type="scientific">Egibacter rhizosphaerae</name>
    <dbReference type="NCBI Taxonomy" id="1670831"/>
    <lineage>
        <taxon>Bacteria</taxon>
        <taxon>Bacillati</taxon>
        <taxon>Actinomycetota</taxon>
        <taxon>Nitriliruptoria</taxon>
        <taxon>Egibacterales</taxon>
        <taxon>Egibacteraceae</taxon>
        <taxon>Egibacter</taxon>
    </lineage>
</organism>
<reference evidence="8 9" key="1">
    <citation type="submission" date="2019-01" db="EMBL/GenBank/DDBJ databases">
        <title>Egibacter rhizosphaerae EGI 80759T.</title>
        <authorList>
            <person name="Chen D.-D."/>
            <person name="Tian Y."/>
            <person name="Jiao J.-Y."/>
            <person name="Zhang X.-T."/>
            <person name="Zhang Y.-G."/>
            <person name="Zhang Y."/>
            <person name="Xiao M."/>
            <person name="Shu W.-S."/>
            <person name="Li W.-J."/>
        </authorList>
    </citation>
    <scope>NUCLEOTIDE SEQUENCE [LARGE SCALE GENOMIC DNA]</scope>
    <source>
        <strain evidence="8 9">EGI 80759</strain>
    </source>
</reference>
<dbReference type="InterPro" id="IPR036259">
    <property type="entry name" value="MFS_trans_sf"/>
</dbReference>
<gene>
    <name evidence="8" type="ORF">ER308_16065</name>
</gene>
<evidence type="ECO:0000313" key="9">
    <source>
        <dbReference type="Proteomes" id="UP000291469"/>
    </source>
</evidence>
<dbReference type="GO" id="GO:0005886">
    <property type="term" value="C:plasma membrane"/>
    <property type="evidence" value="ECO:0007669"/>
    <property type="project" value="UniProtKB-SubCell"/>
</dbReference>
<dbReference type="Gene3D" id="1.20.1250.20">
    <property type="entry name" value="MFS general substrate transporter like domains"/>
    <property type="match status" value="1"/>
</dbReference>
<feature type="transmembrane region" description="Helical" evidence="6">
    <location>
        <begin position="246"/>
        <end position="267"/>
    </location>
</feature>
<dbReference type="PANTHER" id="PTHR23519:SF1">
    <property type="entry name" value="AUTOPHAGY-RELATED PROTEIN 22"/>
    <property type="match status" value="1"/>
</dbReference>
<dbReference type="OrthoDB" id="9768783at2"/>
<feature type="transmembrane region" description="Helical" evidence="6">
    <location>
        <begin position="20"/>
        <end position="40"/>
    </location>
</feature>
<protein>
    <submittedName>
        <fullName evidence="8">MFS transporter</fullName>
    </submittedName>
</protein>
<dbReference type="GO" id="GO:0022857">
    <property type="term" value="F:transmembrane transporter activity"/>
    <property type="evidence" value="ECO:0007669"/>
    <property type="project" value="InterPro"/>
</dbReference>
<comment type="subcellular location">
    <subcellularLocation>
        <location evidence="1">Cell membrane</location>
        <topology evidence="1">Multi-pass membrane protein</topology>
    </subcellularLocation>
</comment>
<keyword evidence="9" id="KW-1185">Reference proteome</keyword>
<dbReference type="PANTHER" id="PTHR23519">
    <property type="entry name" value="AUTOPHAGY-RELATED PROTEIN 22"/>
    <property type="match status" value="1"/>
</dbReference>
<evidence type="ECO:0000256" key="5">
    <source>
        <dbReference type="ARBA" id="ARBA00023136"/>
    </source>
</evidence>
<evidence type="ECO:0000259" key="7">
    <source>
        <dbReference type="PROSITE" id="PS50850"/>
    </source>
</evidence>
<feature type="transmembrane region" description="Helical" evidence="6">
    <location>
        <begin position="335"/>
        <end position="357"/>
    </location>
</feature>
<dbReference type="AlphaFoldDB" id="A0A411YLL4"/>
<feature type="transmembrane region" description="Helical" evidence="6">
    <location>
        <begin position="279"/>
        <end position="304"/>
    </location>
</feature>
<evidence type="ECO:0000256" key="3">
    <source>
        <dbReference type="ARBA" id="ARBA00022692"/>
    </source>
</evidence>
<evidence type="ECO:0000256" key="6">
    <source>
        <dbReference type="SAM" id="Phobius"/>
    </source>
</evidence>
<feature type="transmembrane region" description="Helical" evidence="6">
    <location>
        <begin position="186"/>
        <end position="205"/>
    </location>
</feature>
<feature type="transmembrane region" description="Helical" evidence="6">
    <location>
        <begin position="56"/>
        <end position="76"/>
    </location>
</feature>
<dbReference type="KEGG" id="erz:ER308_16065"/>
<feature type="transmembrane region" description="Helical" evidence="6">
    <location>
        <begin position="112"/>
        <end position="136"/>
    </location>
</feature>
<name>A0A411YLL4_9ACTN</name>
<evidence type="ECO:0000256" key="1">
    <source>
        <dbReference type="ARBA" id="ARBA00004651"/>
    </source>
</evidence>
<dbReference type="PROSITE" id="PS50850">
    <property type="entry name" value="MFS"/>
    <property type="match status" value="1"/>
</dbReference>
<feature type="transmembrane region" description="Helical" evidence="6">
    <location>
        <begin position="88"/>
        <end position="106"/>
    </location>
</feature>
<dbReference type="InterPro" id="IPR050495">
    <property type="entry name" value="ATG22/LtaA_families"/>
</dbReference>
<dbReference type="SUPFAM" id="SSF103473">
    <property type="entry name" value="MFS general substrate transporter"/>
    <property type="match status" value="1"/>
</dbReference>
<feature type="transmembrane region" description="Helical" evidence="6">
    <location>
        <begin position="148"/>
        <end position="171"/>
    </location>
</feature>
<keyword evidence="2" id="KW-0813">Transport</keyword>